<dbReference type="AlphaFoldDB" id="A0A847S7J4"/>
<dbReference type="Gene3D" id="3.40.50.150">
    <property type="entry name" value="Vaccinia Virus protein VP39"/>
    <property type="match status" value="1"/>
</dbReference>
<keyword evidence="2" id="KW-0808">Transferase</keyword>
<dbReference type="GO" id="GO:0008168">
    <property type="term" value="F:methyltransferase activity"/>
    <property type="evidence" value="ECO:0007669"/>
    <property type="project" value="UniProtKB-KW"/>
</dbReference>
<evidence type="ECO:0000313" key="3">
    <source>
        <dbReference type="Proteomes" id="UP000587991"/>
    </source>
</evidence>
<evidence type="ECO:0000259" key="1">
    <source>
        <dbReference type="Pfam" id="PF13847"/>
    </source>
</evidence>
<reference evidence="2 3" key="1">
    <citation type="submission" date="2020-04" db="EMBL/GenBank/DDBJ databases">
        <title>Draft genome of Leeia sp. IMCC25680.</title>
        <authorList>
            <person name="Song J."/>
            <person name="Cho J.-C."/>
        </authorList>
    </citation>
    <scope>NUCLEOTIDE SEQUENCE [LARGE SCALE GENOMIC DNA]</scope>
    <source>
        <strain evidence="2 3">IMCC25680</strain>
    </source>
</reference>
<dbReference type="PANTHER" id="PTHR43667">
    <property type="entry name" value="CYCLOPROPANE-FATTY-ACYL-PHOSPHOLIPID SYNTHASE"/>
    <property type="match status" value="1"/>
</dbReference>
<accession>A0A847S7J4</accession>
<organism evidence="2 3">
    <name type="scientific">Leeia aquatica</name>
    <dbReference type="NCBI Taxonomy" id="2725557"/>
    <lineage>
        <taxon>Bacteria</taxon>
        <taxon>Pseudomonadati</taxon>
        <taxon>Pseudomonadota</taxon>
        <taxon>Betaproteobacteria</taxon>
        <taxon>Neisseriales</taxon>
        <taxon>Leeiaceae</taxon>
        <taxon>Leeia</taxon>
    </lineage>
</organism>
<dbReference type="Pfam" id="PF13847">
    <property type="entry name" value="Methyltransf_31"/>
    <property type="match status" value="1"/>
</dbReference>
<dbReference type="CDD" id="cd02440">
    <property type="entry name" value="AdoMet_MTases"/>
    <property type="match status" value="1"/>
</dbReference>
<keyword evidence="3" id="KW-1185">Reference proteome</keyword>
<dbReference type="InterPro" id="IPR050723">
    <property type="entry name" value="CFA/CMAS"/>
</dbReference>
<dbReference type="SUPFAM" id="SSF53335">
    <property type="entry name" value="S-adenosyl-L-methionine-dependent methyltransferases"/>
    <property type="match status" value="1"/>
</dbReference>
<protein>
    <submittedName>
        <fullName evidence="2">Class I SAM-dependent methyltransferase</fullName>
    </submittedName>
</protein>
<evidence type="ECO:0000313" key="2">
    <source>
        <dbReference type="EMBL" id="NLR75914.1"/>
    </source>
</evidence>
<dbReference type="Proteomes" id="UP000587991">
    <property type="component" value="Unassembled WGS sequence"/>
</dbReference>
<dbReference type="GO" id="GO:0032259">
    <property type="term" value="P:methylation"/>
    <property type="evidence" value="ECO:0007669"/>
    <property type="project" value="UniProtKB-KW"/>
</dbReference>
<feature type="domain" description="Methyltransferase" evidence="1">
    <location>
        <begin position="47"/>
        <end position="156"/>
    </location>
</feature>
<dbReference type="PANTHER" id="PTHR43667:SF2">
    <property type="entry name" value="FATTY ACID C-METHYL TRANSFERASE"/>
    <property type="match status" value="1"/>
</dbReference>
<dbReference type="InterPro" id="IPR025714">
    <property type="entry name" value="Methyltranfer_dom"/>
</dbReference>
<gene>
    <name evidence="2" type="ORF">HF682_12170</name>
</gene>
<keyword evidence="2" id="KW-0489">Methyltransferase</keyword>
<dbReference type="RefSeq" id="WP_168877541.1">
    <property type="nucleotide sequence ID" value="NZ_JABAIM010000002.1"/>
</dbReference>
<sequence>MDSLAQRRHTIRTFWEERVPLGMLSGTPDFLLTQVEQAYLLEHVPAGSRVLELGSGSGHTLIRLAQKRQCECVGLDYIPGMVQLAQAQVQAVGLSGQVRIMAHTLPALPEDLSPFDVVISNRCLNSLVSAEEQQQVIQGIPSLLKPGGLFLMLENTLDGLEATNRMRQAAGLDSIEEAWHSRFFRVAEVEAWQQPGFRIEHFAHVTSLYYFLSRVINASLCAQTGEALAYDARINQIAAALPQQVGDFGPVKAWHWRKQGQTA</sequence>
<dbReference type="EMBL" id="JABAIM010000002">
    <property type="protein sequence ID" value="NLR75914.1"/>
    <property type="molecule type" value="Genomic_DNA"/>
</dbReference>
<dbReference type="InterPro" id="IPR029063">
    <property type="entry name" value="SAM-dependent_MTases_sf"/>
</dbReference>
<name>A0A847S7J4_9NEIS</name>
<proteinExistence type="predicted"/>
<comment type="caution">
    <text evidence="2">The sequence shown here is derived from an EMBL/GenBank/DDBJ whole genome shotgun (WGS) entry which is preliminary data.</text>
</comment>